<gene>
    <name evidence="2" type="ORF">NGM99_06085</name>
</gene>
<proteinExistence type="predicted"/>
<keyword evidence="1" id="KW-0812">Transmembrane</keyword>
<protein>
    <submittedName>
        <fullName evidence="2">Uncharacterized protein</fullName>
    </submittedName>
</protein>
<reference evidence="2 3" key="1">
    <citation type="submission" date="2022-06" db="EMBL/GenBank/DDBJ databases">
        <title>Mesorhizobium sp. strain RP14 Genome sequencing and assembly.</title>
        <authorList>
            <person name="Kim I."/>
        </authorList>
    </citation>
    <scope>NUCLEOTIDE SEQUENCE [LARGE SCALE GENOMIC DNA]</scope>
    <source>
        <strain evidence="3">RP14(2022)</strain>
    </source>
</reference>
<comment type="caution">
    <text evidence="2">The sequence shown here is derived from an EMBL/GenBank/DDBJ whole genome shotgun (WGS) entry which is preliminary data.</text>
</comment>
<dbReference type="RefSeq" id="WP_252817114.1">
    <property type="nucleotide sequence ID" value="NZ_JAMXQS010000003.1"/>
</dbReference>
<sequence>MAVLFCAGAVLSSAVHSSQVVLFSFAEGIAWLIPAYFAAMALRYVGVLAIVAFAGCLAVKYFGNGNTGALVYAALFGVLFRIWMEGRFAKRQLKPQGLTEASRKAPRLEPQLL</sequence>
<dbReference type="Proteomes" id="UP001205906">
    <property type="component" value="Unassembled WGS sequence"/>
</dbReference>
<name>A0ABT1C5V3_9HYPH</name>
<evidence type="ECO:0000313" key="3">
    <source>
        <dbReference type="Proteomes" id="UP001205906"/>
    </source>
</evidence>
<feature type="transmembrane region" description="Helical" evidence="1">
    <location>
        <begin position="33"/>
        <end position="59"/>
    </location>
</feature>
<feature type="transmembrane region" description="Helical" evidence="1">
    <location>
        <begin position="66"/>
        <end position="84"/>
    </location>
</feature>
<keyword evidence="1" id="KW-1133">Transmembrane helix</keyword>
<dbReference type="EMBL" id="JAMXQS010000003">
    <property type="protein sequence ID" value="MCO6049356.1"/>
    <property type="molecule type" value="Genomic_DNA"/>
</dbReference>
<keyword evidence="1" id="KW-0472">Membrane</keyword>
<organism evidence="2 3">
    <name type="scientific">Mesorhizobium liriopis</name>
    <dbReference type="NCBI Taxonomy" id="2953882"/>
    <lineage>
        <taxon>Bacteria</taxon>
        <taxon>Pseudomonadati</taxon>
        <taxon>Pseudomonadota</taxon>
        <taxon>Alphaproteobacteria</taxon>
        <taxon>Hyphomicrobiales</taxon>
        <taxon>Phyllobacteriaceae</taxon>
        <taxon>Mesorhizobium</taxon>
    </lineage>
</organism>
<keyword evidence="3" id="KW-1185">Reference proteome</keyword>
<accession>A0ABT1C5V3</accession>
<evidence type="ECO:0000313" key="2">
    <source>
        <dbReference type="EMBL" id="MCO6049356.1"/>
    </source>
</evidence>
<evidence type="ECO:0000256" key="1">
    <source>
        <dbReference type="SAM" id="Phobius"/>
    </source>
</evidence>